<feature type="chain" id="PRO_5045966170" evidence="1">
    <location>
        <begin position="24"/>
        <end position="107"/>
    </location>
</feature>
<dbReference type="EMBL" id="JBHRSW010000005">
    <property type="protein sequence ID" value="MFC3120770.1"/>
    <property type="molecule type" value="Genomic_DNA"/>
</dbReference>
<dbReference type="InterPro" id="IPR022193">
    <property type="entry name" value="DUF3718"/>
</dbReference>
<accession>A0ABV7FNS1</accession>
<keyword evidence="3" id="KW-1185">Reference proteome</keyword>
<dbReference type="Proteomes" id="UP001595478">
    <property type="component" value="Unassembled WGS sequence"/>
</dbReference>
<organism evidence="2 3">
    <name type="scientific">Agaribacter flavus</name>
    <dbReference type="NCBI Taxonomy" id="1902781"/>
    <lineage>
        <taxon>Bacteria</taxon>
        <taxon>Pseudomonadati</taxon>
        <taxon>Pseudomonadota</taxon>
        <taxon>Gammaproteobacteria</taxon>
        <taxon>Alteromonadales</taxon>
        <taxon>Alteromonadaceae</taxon>
        <taxon>Agaribacter</taxon>
    </lineage>
</organism>
<protein>
    <submittedName>
        <fullName evidence="2">DUF3718 domain-containing protein</fullName>
    </submittedName>
</protein>
<comment type="caution">
    <text evidence="2">The sequence shown here is derived from an EMBL/GenBank/DDBJ whole genome shotgun (WGS) entry which is preliminary data.</text>
</comment>
<sequence>MKNFTKVITSLSLVAAFAFQASASHEFVAADTEAGTKICVAAVSGSKLKTIKAIKTAHVDKKYVVEKVTCNGQNIIDFITENGKNPDKIYGLLTNKSFNEAQHIARL</sequence>
<gene>
    <name evidence="2" type="ORF">ACFOHL_04000</name>
</gene>
<evidence type="ECO:0000313" key="2">
    <source>
        <dbReference type="EMBL" id="MFC3120770.1"/>
    </source>
</evidence>
<evidence type="ECO:0000256" key="1">
    <source>
        <dbReference type="SAM" id="SignalP"/>
    </source>
</evidence>
<reference evidence="3" key="1">
    <citation type="journal article" date="2019" name="Int. J. Syst. Evol. Microbiol.">
        <title>The Global Catalogue of Microorganisms (GCM) 10K type strain sequencing project: providing services to taxonomists for standard genome sequencing and annotation.</title>
        <authorList>
            <consortium name="The Broad Institute Genomics Platform"/>
            <consortium name="The Broad Institute Genome Sequencing Center for Infectious Disease"/>
            <person name="Wu L."/>
            <person name="Ma J."/>
        </authorList>
    </citation>
    <scope>NUCLEOTIDE SEQUENCE [LARGE SCALE GENOMIC DNA]</scope>
    <source>
        <strain evidence="3">KCTC 52473</strain>
    </source>
</reference>
<proteinExistence type="predicted"/>
<dbReference type="RefSeq" id="WP_376918899.1">
    <property type="nucleotide sequence ID" value="NZ_JBHRSW010000005.1"/>
</dbReference>
<name>A0ABV7FNS1_9ALTE</name>
<feature type="signal peptide" evidence="1">
    <location>
        <begin position="1"/>
        <end position="23"/>
    </location>
</feature>
<evidence type="ECO:0000313" key="3">
    <source>
        <dbReference type="Proteomes" id="UP001595478"/>
    </source>
</evidence>
<keyword evidence="1" id="KW-0732">Signal</keyword>
<dbReference type="Pfam" id="PF12514">
    <property type="entry name" value="DUF3718"/>
    <property type="match status" value="1"/>
</dbReference>